<evidence type="ECO:0000256" key="4">
    <source>
        <dbReference type="ARBA" id="ARBA00004300"/>
    </source>
</evidence>
<dbReference type="GO" id="GO:0005765">
    <property type="term" value="C:lysosomal membrane"/>
    <property type="evidence" value="ECO:0007669"/>
    <property type="project" value="UniProtKB-SubCell"/>
</dbReference>
<evidence type="ECO:0000256" key="2">
    <source>
        <dbReference type="ARBA" id="ARBA00004138"/>
    </source>
</evidence>
<dbReference type="Pfam" id="PF11704">
    <property type="entry name" value="Folliculin"/>
    <property type="match status" value="1"/>
</dbReference>
<evidence type="ECO:0000313" key="19">
    <source>
        <dbReference type="Proteomes" id="UP001151699"/>
    </source>
</evidence>
<feature type="domain" description="UDENN FLCN/SMCR8-type" evidence="16">
    <location>
        <begin position="51"/>
        <end position="415"/>
    </location>
</feature>
<dbReference type="Gene3D" id="3.40.50.12430">
    <property type="match status" value="1"/>
</dbReference>
<evidence type="ECO:0000256" key="14">
    <source>
        <dbReference type="ARBA" id="ARBA00023242"/>
    </source>
</evidence>
<reference evidence="18" key="1">
    <citation type="submission" date="2022-07" db="EMBL/GenBank/DDBJ databases">
        <authorList>
            <person name="Trinca V."/>
            <person name="Uliana J.V.C."/>
            <person name="Torres T.T."/>
            <person name="Ward R.J."/>
            <person name="Monesi N."/>
        </authorList>
    </citation>
    <scope>NUCLEOTIDE SEQUENCE</scope>
    <source>
        <strain evidence="18">HSMRA1968</strain>
        <tissue evidence="18">Whole embryos</tissue>
    </source>
</reference>
<accession>A0A9Q0N3V5</accession>
<keyword evidence="9" id="KW-0343">GTPase activation</keyword>
<gene>
    <name evidence="18" type="primary">FLCN_0</name>
    <name evidence="17" type="synonym">FLCN_1</name>
    <name evidence="18" type="ORF">Bhyg_07887</name>
    <name evidence="17" type="ORF">Bhyg_17557</name>
</gene>
<sequence length="415" mass="46574">MNAVVALCHFCESHGPSSVFCTQTLRDSKIDEQLFNFDRNKACAACNSIGLSLGMVSRDEESNANFLSTQAPVIAEVVGLIRQAAVRSLSCEVSCNMDGGFVFFGDSTRGHVLSHTFHIRDSQARGFYKLFAIVILMKDKMFLLNIQPFLSENLSKISTILKNYALSTYNTEQAKFSERAQRLTSGQPNTQALRSLAELTGETNIYAELHTHFTWILWAGARCLSESLTLGSPTVPPFIGRDTEEGFSLVQMDKEGWLLNKYGLDNEDDEFYSLRKCKSILRSDFVAVCYCVIVGIQVILRGPSSKTMVLMKSLRKLLPESMHTLTRNDSPRYIPPTECKILSLASEVAVPQPCNTILRVDFIGNDDLISVKWTGEMPSKYPDLLTKIIKAVDEKLFTDFVLCKHMKVLVEEWKK</sequence>
<evidence type="ECO:0000256" key="5">
    <source>
        <dbReference type="ARBA" id="ARBA00004514"/>
    </source>
</evidence>
<comment type="subcellular location">
    <subcellularLocation>
        <location evidence="2">Cell projection</location>
        <location evidence="2">Cilium</location>
    </subcellularLocation>
    <subcellularLocation>
        <location evidence="4">Cytoplasm</location>
        <location evidence="4">Cytoskeleton</location>
        <location evidence="4">Microtubule organizing center</location>
        <location evidence="4">Centrosome</location>
    </subcellularLocation>
    <subcellularLocation>
        <location evidence="3">Cytoplasm</location>
        <location evidence="3">Cytoskeleton</location>
        <location evidence="3">Spindle</location>
    </subcellularLocation>
    <subcellularLocation>
        <location evidence="5">Cytoplasm</location>
        <location evidence="5">Cytosol</location>
    </subcellularLocation>
    <subcellularLocation>
        <location evidence="6">Lysosome membrane</location>
    </subcellularLocation>
    <subcellularLocation>
        <location evidence="1">Nucleus</location>
    </subcellularLocation>
</comment>
<evidence type="ECO:0000256" key="7">
    <source>
        <dbReference type="ARBA" id="ARBA00009987"/>
    </source>
</evidence>
<dbReference type="InterPro" id="IPR037521">
    <property type="entry name" value="FLCN/SMCR8_DENN"/>
</dbReference>
<evidence type="ECO:0000256" key="1">
    <source>
        <dbReference type="ARBA" id="ARBA00004123"/>
    </source>
</evidence>
<evidence type="ECO:0000256" key="8">
    <source>
        <dbReference type="ARBA" id="ARBA00021824"/>
    </source>
</evidence>
<proteinExistence type="inferred from homology"/>
<evidence type="ECO:0000256" key="10">
    <source>
        <dbReference type="ARBA" id="ARBA00022490"/>
    </source>
</evidence>
<dbReference type="GO" id="GO:0005929">
    <property type="term" value="C:cilium"/>
    <property type="evidence" value="ECO:0007669"/>
    <property type="project" value="UniProtKB-SubCell"/>
</dbReference>
<dbReference type="OrthoDB" id="5599713at2759"/>
<comment type="caution">
    <text evidence="18">The sequence shown here is derived from an EMBL/GenBank/DDBJ whole genome shotgun (WGS) entry which is preliminary data.</text>
</comment>
<evidence type="ECO:0000256" key="11">
    <source>
        <dbReference type="ARBA" id="ARBA00023136"/>
    </source>
</evidence>
<evidence type="ECO:0000313" key="17">
    <source>
        <dbReference type="EMBL" id="KAJ6596518.1"/>
    </source>
</evidence>
<dbReference type="GO" id="GO:0005634">
    <property type="term" value="C:nucleus"/>
    <property type="evidence" value="ECO:0007669"/>
    <property type="project" value="UniProtKB-SubCell"/>
</dbReference>
<dbReference type="InterPro" id="IPR021713">
    <property type="entry name" value="Folliculin"/>
</dbReference>
<dbReference type="Proteomes" id="UP001151699">
    <property type="component" value="Chromosome B"/>
</dbReference>
<dbReference type="EMBL" id="WJQU01006430">
    <property type="protein sequence ID" value="KAJ6596518.1"/>
    <property type="molecule type" value="Genomic_DNA"/>
</dbReference>
<dbReference type="AlphaFoldDB" id="A0A9Q0N3V5"/>
<dbReference type="PANTHER" id="PTHR31441:SF2">
    <property type="entry name" value="FOLLICULIN"/>
    <property type="match status" value="1"/>
</dbReference>
<dbReference type="GO" id="GO:0005813">
    <property type="term" value="C:centrosome"/>
    <property type="evidence" value="ECO:0007669"/>
    <property type="project" value="UniProtKB-SubCell"/>
</dbReference>
<evidence type="ECO:0000256" key="3">
    <source>
        <dbReference type="ARBA" id="ARBA00004186"/>
    </source>
</evidence>
<organism evidence="18 19">
    <name type="scientific">Pseudolycoriella hygida</name>
    <dbReference type="NCBI Taxonomy" id="35572"/>
    <lineage>
        <taxon>Eukaryota</taxon>
        <taxon>Metazoa</taxon>
        <taxon>Ecdysozoa</taxon>
        <taxon>Arthropoda</taxon>
        <taxon>Hexapoda</taxon>
        <taxon>Insecta</taxon>
        <taxon>Pterygota</taxon>
        <taxon>Neoptera</taxon>
        <taxon>Endopterygota</taxon>
        <taxon>Diptera</taxon>
        <taxon>Nematocera</taxon>
        <taxon>Sciaroidea</taxon>
        <taxon>Sciaridae</taxon>
        <taxon>Pseudolycoriella</taxon>
    </lineage>
</organism>
<evidence type="ECO:0000313" key="18">
    <source>
        <dbReference type="EMBL" id="KAJ6642931.1"/>
    </source>
</evidence>
<dbReference type="EMBL" id="WJQU01000002">
    <property type="protein sequence ID" value="KAJ6642931.1"/>
    <property type="molecule type" value="Genomic_DNA"/>
</dbReference>
<keyword evidence="15" id="KW-0966">Cell projection</keyword>
<evidence type="ECO:0000256" key="15">
    <source>
        <dbReference type="ARBA" id="ARBA00023273"/>
    </source>
</evidence>
<dbReference type="GO" id="GO:0005829">
    <property type="term" value="C:cytosol"/>
    <property type="evidence" value="ECO:0007669"/>
    <property type="project" value="UniProtKB-SubCell"/>
</dbReference>
<keyword evidence="19" id="KW-1185">Reference proteome</keyword>
<evidence type="ECO:0000256" key="6">
    <source>
        <dbReference type="ARBA" id="ARBA00004656"/>
    </source>
</evidence>
<dbReference type="InterPro" id="IPR032035">
    <property type="entry name" value="Folliculin_DENN"/>
</dbReference>
<dbReference type="GO" id="GO:1904263">
    <property type="term" value="P:positive regulation of TORC1 signaling"/>
    <property type="evidence" value="ECO:0007669"/>
    <property type="project" value="TreeGrafter"/>
</dbReference>
<evidence type="ECO:0000256" key="12">
    <source>
        <dbReference type="ARBA" id="ARBA00023212"/>
    </source>
</evidence>
<keyword evidence="11" id="KW-0472">Membrane</keyword>
<keyword evidence="10" id="KW-0963">Cytoplasm</keyword>
<evidence type="ECO:0000256" key="13">
    <source>
        <dbReference type="ARBA" id="ARBA00023228"/>
    </source>
</evidence>
<dbReference type="InterPro" id="IPR037520">
    <property type="entry name" value="Folliculin/SMCR8_longin"/>
</dbReference>
<dbReference type="PANTHER" id="PTHR31441">
    <property type="entry name" value="FOLLICULIN FAMILY MEMBER"/>
    <property type="match status" value="1"/>
</dbReference>
<dbReference type="PROSITE" id="PS51834">
    <property type="entry name" value="DENN_FLCN_SMCR8"/>
    <property type="match status" value="1"/>
</dbReference>
<keyword evidence="12" id="KW-0206">Cytoskeleton</keyword>
<comment type="similarity">
    <text evidence="7">Belongs to the folliculin family.</text>
</comment>
<dbReference type="Pfam" id="PF16692">
    <property type="entry name" value="Folliculin_C"/>
    <property type="match status" value="1"/>
</dbReference>
<dbReference type="GO" id="GO:0000122">
    <property type="term" value="P:negative regulation of transcription by RNA polymerase II"/>
    <property type="evidence" value="ECO:0007669"/>
    <property type="project" value="TreeGrafter"/>
</dbReference>
<name>A0A9Q0N3V5_9DIPT</name>
<protein>
    <recommendedName>
        <fullName evidence="8">Folliculin</fullName>
    </recommendedName>
</protein>
<evidence type="ECO:0000259" key="16">
    <source>
        <dbReference type="PROSITE" id="PS51834"/>
    </source>
</evidence>
<dbReference type="GO" id="GO:0005819">
    <property type="term" value="C:spindle"/>
    <property type="evidence" value="ECO:0007669"/>
    <property type="project" value="UniProtKB-SubCell"/>
</dbReference>
<dbReference type="GO" id="GO:0005096">
    <property type="term" value="F:GTPase activator activity"/>
    <property type="evidence" value="ECO:0007669"/>
    <property type="project" value="UniProtKB-KW"/>
</dbReference>
<keyword evidence="13" id="KW-0458">Lysosome</keyword>
<evidence type="ECO:0000256" key="9">
    <source>
        <dbReference type="ARBA" id="ARBA00022468"/>
    </source>
</evidence>
<keyword evidence="14" id="KW-0539">Nucleus</keyword>